<proteinExistence type="predicted"/>
<feature type="transmembrane region" description="Helical" evidence="2">
    <location>
        <begin position="1602"/>
        <end position="1619"/>
    </location>
</feature>
<evidence type="ECO:0000256" key="2">
    <source>
        <dbReference type="SAM" id="Phobius"/>
    </source>
</evidence>
<gene>
    <name evidence="3" type="ORF">CYMTET_25808</name>
</gene>
<reference evidence="3 4" key="1">
    <citation type="journal article" date="2015" name="Genome Biol. Evol.">
        <title>Comparative Genomics of a Bacterivorous Green Alga Reveals Evolutionary Causalities and Consequences of Phago-Mixotrophic Mode of Nutrition.</title>
        <authorList>
            <person name="Burns J.A."/>
            <person name="Paasch A."/>
            <person name="Narechania A."/>
            <person name="Kim E."/>
        </authorList>
    </citation>
    <scope>NUCLEOTIDE SEQUENCE [LARGE SCALE GENOMIC DNA]</scope>
    <source>
        <strain evidence="3 4">PLY_AMNH</strain>
    </source>
</reference>
<dbReference type="PROSITE" id="PS00018">
    <property type="entry name" value="EF_HAND_1"/>
    <property type="match status" value="1"/>
</dbReference>
<keyword evidence="2" id="KW-0812">Transmembrane</keyword>
<accession>A0AAE0FTG7</accession>
<feature type="transmembrane region" description="Helical" evidence="2">
    <location>
        <begin position="1661"/>
        <end position="1685"/>
    </location>
</feature>
<keyword evidence="4" id="KW-1185">Reference proteome</keyword>
<dbReference type="InterPro" id="IPR011050">
    <property type="entry name" value="Pectin_lyase_fold/virulence"/>
</dbReference>
<dbReference type="SUPFAM" id="SSF51126">
    <property type="entry name" value="Pectin lyase-like"/>
    <property type="match status" value="1"/>
</dbReference>
<keyword evidence="2" id="KW-1133">Transmembrane helix</keyword>
<dbReference type="InterPro" id="IPR018247">
    <property type="entry name" value="EF_Hand_1_Ca_BS"/>
</dbReference>
<feature type="transmembrane region" description="Helical" evidence="2">
    <location>
        <begin position="1631"/>
        <end position="1649"/>
    </location>
</feature>
<sequence length="1830" mass="194196">MHRSVGMPCGVIAASVRRGARRTKASASALGLTLFLSLAWLTRGEAALHIPSFAQLDLSGDGCISPMEYGTVVGRLHAEWPDLRAPHRGLTSKRLAVGSSPVARAVFGPSRLLKQLQGLPPGSDYPSPFPPGSPIPSIPPPVVQPQFPPIVSPPPPSPAPGASLPAAQHQFPPAAPPTPASPTALLPPGGTIGTAVIDNETTAAAELAEHISTPATSAVILRTDVALEDELPAIARQFSLTGECHPATGYNTGYCVLDAGGRCRVLQVSGAQGSLSLTHVHLTNGHIRGAENMGGGGLLIYNGASATVNECHVSDCVAESEVLGGGGVAALGATLWMANTVVSNNTVDMALGGAGVGLMGSSGALVNCSIINNTIIASIGGGGVGVIDFSQASPSGTAAGGTNFTMEGCYIGENLGLGAWGGAGVGICPTMPAFASMSVRLIGSAVHGNVLEHGSSDSYAFGGGLFGFGLADFPLLLLISETVFSLNSALKEGGGLMFWLFSTSELTDSVVVDNRAGTFGGGFSSIDAVLTVAGTRVAGNAARYGGGASVRYKATAELGRDSSYTVNLEQNELQGNSADDFGGGMYLEEVDVLLRSNIVAENVAERGAGMYATEVSTNLSQCHFVDNWSIGYGGEGLHQWEVTIENLSVRACEASAAGGGILVTQSSLTLSTSPHRGNLAPTAAHADLGLAVAMYGQPEKAPVLLELLSGQQVSDVNLMGHVLVKIAVPGPPSSMACRTTTLMCHKGGDPGAGLCVESSNVSIHSSKIMWNNASIGGGLAARSLARVSIYGSELSNSASTDGGSVHVDECARFVEVEGTVFGTSSAQRGGAVYLQYPHTGTQLAFQALTFAEDDAEALGGYFFWEHRAAATLECNFEEWQVQQVEPQCDRCLWSNRSALFVTTAASYKITQDGRDVDSLLQIRSGEVIAPPLVYEARDYYGALTHIVGGTNVFVTASSLNGAGSRRRRLSEEAEVHGVVVGGQTLERYVHASSEEELEYGAQFDSLSIASKPGSALTVSFSPESAEWADVAVQAVVALCERGEVYSEEHETCTPCEEGLIKFDNSSAACSPCTDTALECHGGSSFTLRNGMWMAVDSIALACGTGGSVLCVLDRTYECPVEAACEPSELDRRNVDGAPWVERAALCADGYSTAVVVCGTCEAGHYMTVTDHCVECPESSVATAVHAAMMGVGVLLGLWLLRVLLLRRVRAASRSREDKGRLRTAPIHNMTLADSAAETAAQEEVSMEEEELVHHGCDIWFGWVQVVAQTAQVFPRATVPAPFLEFLAKIEVFDVNLAYWLSLPCLGVANAFRWSFAMSACLPLVVIAPVASMLTKHWLCRGRRHDAASVKEAAFEREMGSWARRLASAEALPREVVHGWLPLTSFLLRQVHPSVSTRMFAIFAYDTIHLEAEHATAWMANDWSTQSFAAVWYMLLLVAVLVILLFVLGLPLGLAVLTWSLHQQKQITVNGQTTFCAARKLAWEEGAFYMCNGDAKVPVSLEFPDQADGISGPCLDQDAQAGGQPESTLDRLKAWMCRLLSARPSTLESATNMLDTREVQEVLGSVYRAYRKRFYWWGAYEVLQRLAQSSAVLLVNLINPDWATLYALLVACTSLMVHGYVQPYREDIDNILQMLVLYNHCIAIMFLIANEHIVGTSSGSDTIGYLMIGINLALSVVILTVLAYSLQEFVIKRNMMGRGVKILKRVRDSVRKNRVSVKDNPRIFAENSAMDSHGSACDANGGHDVAAGNGAHAEELEAELMRADSVLMSDGNTAPMDEMLEDSDVILTRNPLLMAPESHATTEDMMHGLLCELKQEESKSACTHEYSDVKD</sequence>
<feature type="transmembrane region" description="Helical" evidence="2">
    <location>
        <begin position="1183"/>
        <end position="1205"/>
    </location>
</feature>
<dbReference type="EMBL" id="LGRX02013863">
    <property type="protein sequence ID" value="KAK3265513.1"/>
    <property type="molecule type" value="Genomic_DNA"/>
</dbReference>
<dbReference type="PANTHER" id="PTHR11319:SF35">
    <property type="entry name" value="OUTER MEMBRANE PROTEIN PMPC-RELATED"/>
    <property type="match status" value="1"/>
</dbReference>
<comment type="caution">
    <text evidence="3">The sequence shown here is derived from an EMBL/GenBank/DDBJ whole genome shotgun (WGS) entry which is preliminary data.</text>
</comment>
<evidence type="ECO:0000256" key="1">
    <source>
        <dbReference type="SAM" id="MobiDB-lite"/>
    </source>
</evidence>
<feature type="compositionally biased region" description="Low complexity" evidence="1">
    <location>
        <begin position="160"/>
        <end position="172"/>
    </location>
</feature>
<feature type="transmembrane region" description="Helical" evidence="2">
    <location>
        <begin position="1430"/>
        <end position="1456"/>
    </location>
</feature>
<keyword evidence="2" id="KW-0472">Membrane</keyword>
<evidence type="ECO:0000313" key="3">
    <source>
        <dbReference type="EMBL" id="KAK3265513.1"/>
    </source>
</evidence>
<dbReference type="PANTHER" id="PTHR11319">
    <property type="entry name" value="G PROTEIN-COUPLED RECEPTOR-RELATED"/>
    <property type="match status" value="1"/>
</dbReference>
<feature type="region of interest" description="Disordered" evidence="1">
    <location>
        <begin position="117"/>
        <end position="192"/>
    </location>
</feature>
<organism evidence="3 4">
    <name type="scientific">Cymbomonas tetramitiformis</name>
    <dbReference type="NCBI Taxonomy" id="36881"/>
    <lineage>
        <taxon>Eukaryota</taxon>
        <taxon>Viridiplantae</taxon>
        <taxon>Chlorophyta</taxon>
        <taxon>Pyramimonadophyceae</taxon>
        <taxon>Pyramimonadales</taxon>
        <taxon>Pyramimonadaceae</taxon>
        <taxon>Cymbomonas</taxon>
    </lineage>
</organism>
<name>A0AAE0FTG7_9CHLO</name>
<protein>
    <submittedName>
        <fullName evidence="3">Uncharacterized protein</fullName>
    </submittedName>
</protein>
<evidence type="ECO:0000313" key="4">
    <source>
        <dbReference type="Proteomes" id="UP001190700"/>
    </source>
</evidence>
<dbReference type="Proteomes" id="UP001190700">
    <property type="component" value="Unassembled WGS sequence"/>
</dbReference>
<feature type="compositionally biased region" description="Pro residues" evidence="1">
    <location>
        <begin position="127"/>
        <end position="159"/>
    </location>
</feature>